<keyword evidence="2" id="KW-1185">Reference proteome</keyword>
<reference evidence="1" key="1">
    <citation type="submission" date="2021-06" db="EMBL/GenBank/DDBJ databases">
        <authorList>
            <person name="Kallberg Y."/>
            <person name="Tangrot J."/>
            <person name="Rosling A."/>
        </authorList>
    </citation>
    <scope>NUCLEOTIDE SEQUENCE</scope>
    <source>
        <strain evidence="1">87-6 pot B 2015</strain>
    </source>
</reference>
<organism evidence="1 2">
    <name type="scientific">Funneliformis mosseae</name>
    <name type="common">Endomycorrhizal fungus</name>
    <name type="synonym">Glomus mosseae</name>
    <dbReference type="NCBI Taxonomy" id="27381"/>
    <lineage>
        <taxon>Eukaryota</taxon>
        <taxon>Fungi</taxon>
        <taxon>Fungi incertae sedis</taxon>
        <taxon>Mucoromycota</taxon>
        <taxon>Glomeromycotina</taxon>
        <taxon>Glomeromycetes</taxon>
        <taxon>Glomerales</taxon>
        <taxon>Glomeraceae</taxon>
        <taxon>Funneliformis</taxon>
    </lineage>
</organism>
<protein>
    <submittedName>
        <fullName evidence="1">4889_t:CDS:1</fullName>
    </submittedName>
</protein>
<name>A0A9N9FU88_FUNMO</name>
<proteinExistence type="predicted"/>
<sequence length="62" mass="7072">MSKCKVYVIGFDVMTNGENLMLGIIMLLAQAITLPVENPAFKSFKLDRLLWNNTFNSIYSKE</sequence>
<dbReference type="AlphaFoldDB" id="A0A9N9FU88"/>
<comment type="caution">
    <text evidence="1">The sequence shown here is derived from an EMBL/GenBank/DDBJ whole genome shotgun (WGS) entry which is preliminary data.</text>
</comment>
<evidence type="ECO:0000313" key="1">
    <source>
        <dbReference type="EMBL" id="CAG8560509.1"/>
    </source>
</evidence>
<dbReference type="Proteomes" id="UP000789375">
    <property type="component" value="Unassembled WGS sequence"/>
</dbReference>
<evidence type="ECO:0000313" key="2">
    <source>
        <dbReference type="Proteomes" id="UP000789375"/>
    </source>
</evidence>
<dbReference type="EMBL" id="CAJVPP010001528">
    <property type="protein sequence ID" value="CAG8560509.1"/>
    <property type="molecule type" value="Genomic_DNA"/>
</dbReference>
<gene>
    <name evidence="1" type="ORF">FMOSSE_LOCUS6935</name>
</gene>
<accession>A0A9N9FU88</accession>